<sequence>MKRIIGGFCAAAVICAFCVACGCTDTGEGTDMSVVVITPDPTPTPDIAEGNEGWTIWREGSVSIGRLGEFQSYKPNKNGEYFQALRVEVDASGPLTLFFLTPDELVNFKTKMMTNSGDYYAVATYEDVTSGTYTYVGDRDLTIALLNSENRPVTTAVNIWYHE</sequence>
<name>A0A9X9T9M3_METOG</name>
<gene>
    <name evidence="1" type="ORF">OU421_05085</name>
</gene>
<dbReference type="RefSeq" id="WP_268187525.1">
    <property type="nucleotide sequence ID" value="NZ_CP113361.1"/>
</dbReference>
<reference evidence="1" key="1">
    <citation type="submission" date="2022-11" db="EMBL/GenBank/DDBJ databases">
        <title>Complete genome sequence of Methanogenium organophilum DSM 3596.</title>
        <authorList>
            <person name="Chen S.-C."/>
            <person name="Lai S.-J."/>
            <person name="You Y.-T."/>
        </authorList>
    </citation>
    <scope>NUCLEOTIDE SEQUENCE</scope>
    <source>
        <strain evidence="1">DSM 3596</strain>
    </source>
</reference>
<evidence type="ECO:0000313" key="1">
    <source>
        <dbReference type="EMBL" id="WAI02247.1"/>
    </source>
</evidence>
<keyword evidence="2" id="KW-1185">Reference proteome</keyword>
<organism evidence="1 2">
    <name type="scientific">Methanogenium organophilum</name>
    <dbReference type="NCBI Taxonomy" id="2199"/>
    <lineage>
        <taxon>Archaea</taxon>
        <taxon>Methanobacteriati</taxon>
        <taxon>Methanobacteriota</taxon>
        <taxon>Stenosarchaea group</taxon>
        <taxon>Methanomicrobia</taxon>
        <taxon>Methanomicrobiales</taxon>
        <taxon>Methanomicrobiaceae</taxon>
        <taxon>Methanogenium</taxon>
    </lineage>
</organism>
<dbReference type="Proteomes" id="UP001163096">
    <property type="component" value="Chromosome"/>
</dbReference>
<dbReference type="KEGG" id="mou:OU421_05085"/>
<dbReference type="EMBL" id="CP113361">
    <property type="protein sequence ID" value="WAI02247.1"/>
    <property type="molecule type" value="Genomic_DNA"/>
</dbReference>
<accession>A0A9X9T9M3</accession>
<dbReference type="AlphaFoldDB" id="A0A9X9T9M3"/>
<evidence type="ECO:0008006" key="3">
    <source>
        <dbReference type="Google" id="ProtNLM"/>
    </source>
</evidence>
<dbReference type="GeneID" id="76834453"/>
<proteinExistence type="predicted"/>
<evidence type="ECO:0000313" key="2">
    <source>
        <dbReference type="Proteomes" id="UP001163096"/>
    </source>
</evidence>
<dbReference type="PROSITE" id="PS51257">
    <property type="entry name" value="PROKAR_LIPOPROTEIN"/>
    <property type="match status" value="1"/>
</dbReference>
<protein>
    <recommendedName>
        <fullName evidence="3">Lipoprotein</fullName>
    </recommendedName>
</protein>